<dbReference type="SMART" id="SM00331">
    <property type="entry name" value="PP2C_SIG"/>
    <property type="match status" value="1"/>
</dbReference>
<dbReference type="Gene3D" id="3.60.40.10">
    <property type="entry name" value="PPM-type phosphatase domain"/>
    <property type="match status" value="1"/>
</dbReference>
<accession>Q1INY6</accession>
<dbReference type="SUPFAM" id="SSF55874">
    <property type="entry name" value="ATPase domain of HSP90 chaperone/DNA topoisomerase II/histidine kinase"/>
    <property type="match status" value="1"/>
</dbReference>
<dbReference type="InterPro" id="IPR036890">
    <property type="entry name" value="HATPase_C_sf"/>
</dbReference>
<dbReference type="OrthoDB" id="9797578at2"/>
<dbReference type="eggNOG" id="COG2172">
    <property type="taxonomic scope" value="Bacteria"/>
</dbReference>
<dbReference type="Proteomes" id="UP000002432">
    <property type="component" value="Chromosome"/>
</dbReference>
<dbReference type="Pfam" id="PF07228">
    <property type="entry name" value="SpoIIE"/>
    <property type="match status" value="1"/>
</dbReference>
<evidence type="ECO:0000313" key="2">
    <source>
        <dbReference type="EMBL" id="ABF41414.1"/>
    </source>
</evidence>
<dbReference type="PANTHER" id="PTHR35801:SF1">
    <property type="entry name" value="PHOSPHOSERINE PHOSPHATASE RSBX"/>
    <property type="match status" value="1"/>
</dbReference>
<protein>
    <submittedName>
        <fullName evidence="2">Anti-sigma regulatory factor, serine/threonine protein kinase and phosphatase</fullName>
    </submittedName>
</protein>
<keyword evidence="2" id="KW-0418">Kinase</keyword>
<keyword evidence="3" id="KW-1185">Reference proteome</keyword>
<dbReference type="Gene3D" id="3.30.565.10">
    <property type="entry name" value="Histidine kinase-like ATPase, C-terminal domain"/>
    <property type="match status" value="1"/>
</dbReference>
<keyword evidence="2" id="KW-0723">Serine/threonine-protein kinase</keyword>
<organism evidence="2 3">
    <name type="scientific">Koribacter versatilis (strain Ellin345)</name>
    <dbReference type="NCBI Taxonomy" id="204669"/>
    <lineage>
        <taxon>Bacteria</taxon>
        <taxon>Pseudomonadati</taxon>
        <taxon>Acidobacteriota</taxon>
        <taxon>Terriglobia</taxon>
        <taxon>Terriglobales</taxon>
        <taxon>Candidatus Korobacteraceae</taxon>
        <taxon>Candidatus Korobacter</taxon>
    </lineage>
</organism>
<dbReference type="RefSeq" id="WP_011523215.1">
    <property type="nucleotide sequence ID" value="NC_008009.1"/>
</dbReference>
<dbReference type="InterPro" id="IPR036457">
    <property type="entry name" value="PPM-type-like_dom_sf"/>
</dbReference>
<evidence type="ECO:0000259" key="1">
    <source>
        <dbReference type="SMART" id="SM00331"/>
    </source>
</evidence>
<keyword evidence="2" id="KW-0808">Transferase</keyword>
<dbReference type="InterPro" id="IPR001932">
    <property type="entry name" value="PPM-type_phosphatase-like_dom"/>
</dbReference>
<name>Q1INY6_KORVE</name>
<sequence>MEMSSPYFVPIVVQEETQPGLARREAARLAALEGMQESDVGRASIVVTEAAKNLVKHGHGGEMLLRGSRSADSATLDVLALDKGKGMQDVEACMRDGFSTSGTPGTGMGAMQRMSDLFEIYSVPGSGTVVHCRIAAGKKPQDSRNSRMDTGVVMVPYPGETRCGDGWAERHTNTHSIYMIVDGLGHGPGAAEAADEALAAFGRVESVSAIDILEEAHFALRKTRGAAMSVASIDRYKRKLQFAGVGNVSGSVITPSKSQSMVSHSGIIGHTMARMQDFMYEWPAGATLLMFSDGISTQANLLKYPGLLSRSPLLGAAVIYRDFTRHRDDATVLISRERVERN</sequence>
<dbReference type="EMBL" id="CP000360">
    <property type="protein sequence ID" value="ABF41414.1"/>
    <property type="molecule type" value="Genomic_DNA"/>
</dbReference>
<dbReference type="EnsemblBacteria" id="ABF41414">
    <property type="protein sequence ID" value="ABF41414"/>
    <property type="gene ID" value="Acid345_2413"/>
</dbReference>
<feature type="domain" description="PPM-type phosphatase" evidence="1">
    <location>
        <begin position="147"/>
        <end position="337"/>
    </location>
</feature>
<dbReference type="AlphaFoldDB" id="Q1INY6"/>
<dbReference type="GO" id="GO:0004674">
    <property type="term" value="F:protein serine/threonine kinase activity"/>
    <property type="evidence" value="ECO:0007669"/>
    <property type="project" value="UniProtKB-KW"/>
</dbReference>
<reference evidence="2 3" key="1">
    <citation type="journal article" date="2009" name="Appl. Environ. Microbiol.">
        <title>Three genomes from the phylum Acidobacteria provide insight into the lifestyles of these microorganisms in soils.</title>
        <authorList>
            <person name="Ward N.L."/>
            <person name="Challacombe J.F."/>
            <person name="Janssen P.H."/>
            <person name="Henrissat B."/>
            <person name="Coutinho P.M."/>
            <person name="Wu M."/>
            <person name="Xie G."/>
            <person name="Haft D.H."/>
            <person name="Sait M."/>
            <person name="Badger J."/>
            <person name="Barabote R.D."/>
            <person name="Bradley B."/>
            <person name="Brettin T.S."/>
            <person name="Brinkac L.M."/>
            <person name="Bruce D."/>
            <person name="Creasy T."/>
            <person name="Daugherty S.C."/>
            <person name="Davidsen T.M."/>
            <person name="DeBoy R.T."/>
            <person name="Detter J.C."/>
            <person name="Dodson R.J."/>
            <person name="Durkin A.S."/>
            <person name="Ganapathy A."/>
            <person name="Gwinn-Giglio M."/>
            <person name="Han C.S."/>
            <person name="Khouri H."/>
            <person name="Kiss H."/>
            <person name="Kothari S.P."/>
            <person name="Madupu R."/>
            <person name="Nelson K.E."/>
            <person name="Nelson W.C."/>
            <person name="Paulsen I."/>
            <person name="Penn K."/>
            <person name="Ren Q."/>
            <person name="Rosovitz M.J."/>
            <person name="Selengut J.D."/>
            <person name="Shrivastava S."/>
            <person name="Sullivan S.A."/>
            <person name="Tapia R."/>
            <person name="Thompson L.S."/>
            <person name="Watkins K.L."/>
            <person name="Yang Q."/>
            <person name="Yu C."/>
            <person name="Zafar N."/>
            <person name="Zhou L."/>
            <person name="Kuske C.R."/>
        </authorList>
    </citation>
    <scope>NUCLEOTIDE SEQUENCE [LARGE SCALE GENOMIC DNA]</scope>
    <source>
        <strain evidence="2 3">Ellin345</strain>
    </source>
</reference>
<dbReference type="KEGG" id="aba:Acid345_2413"/>
<dbReference type="eggNOG" id="COG2208">
    <property type="taxonomic scope" value="Bacteria"/>
</dbReference>
<dbReference type="CDD" id="cd16934">
    <property type="entry name" value="HATPase_RsbT-like"/>
    <property type="match status" value="1"/>
</dbReference>
<dbReference type="HOGENOM" id="CLU_066586_0_0_0"/>
<dbReference type="InterPro" id="IPR003594">
    <property type="entry name" value="HATPase_dom"/>
</dbReference>
<gene>
    <name evidence="2" type="ordered locus">Acid345_2413</name>
</gene>
<dbReference type="SUPFAM" id="SSF81606">
    <property type="entry name" value="PP2C-like"/>
    <property type="match status" value="1"/>
</dbReference>
<evidence type="ECO:0000313" key="3">
    <source>
        <dbReference type="Proteomes" id="UP000002432"/>
    </source>
</evidence>
<proteinExistence type="predicted"/>
<dbReference type="PANTHER" id="PTHR35801">
    <property type="entry name" value="PHOSPHOSERINE PHOSPHATASE RSBX"/>
    <property type="match status" value="1"/>
</dbReference>
<dbReference type="STRING" id="204669.Acid345_2413"/>
<dbReference type="Pfam" id="PF13581">
    <property type="entry name" value="HATPase_c_2"/>
    <property type="match status" value="1"/>
</dbReference>
<dbReference type="InterPro" id="IPR039248">
    <property type="entry name" value="Ptase_RsbX"/>
</dbReference>